<organism evidence="4 5">
    <name type="scientific">Myceligenerans crystallogenes</name>
    <dbReference type="NCBI Taxonomy" id="316335"/>
    <lineage>
        <taxon>Bacteria</taxon>
        <taxon>Bacillati</taxon>
        <taxon>Actinomycetota</taxon>
        <taxon>Actinomycetes</taxon>
        <taxon>Micrococcales</taxon>
        <taxon>Promicromonosporaceae</taxon>
        <taxon>Myceligenerans</taxon>
    </lineage>
</organism>
<keyword evidence="3" id="KW-1133">Transmembrane helix</keyword>
<reference evidence="4 5" key="1">
    <citation type="journal article" date="2019" name="Int. J. Syst. Evol. Microbiol.">
        <title>The Global Catalogue of Microorganisms (GCM) 10K type strain sequencing project: providing services to taxonomists for standard genome sequencing and annotation.</title>
        <authorList>
            <consortium name="The Broad Institute Genomics Platform"/>
            <consortium name="The Broad Institute Genome Sequencing Center for Infectious Disease"/>
            <person name="Wu L."/>
            <person name="Ma J."/>
        </authorList>
    </citation>
    <scope>NUCLEOTIDE SEQUENCE [LARGE SCALE GENOMIC DNA]</scope>
    <source>
        <strain evidence="4 5">JCM 14326</strain>
    </source>
</reference>
<protein>
    <recommendedName>
        <fullName evidence="6">CorA-like Mg2+ transporter protein</fullName>
    </recommendedName>
</protein>
<gene>
    <name evidence="4" type="ORF">GCM10009751_34850</name>
</gene>
<sequence length="822" mass="90202">MASLRQPAGSSEYALGMSDMPDVAQGTTGLDEHRAHLPGNLGQIVESLFAIEAWVSADHATPLANRLGAMGIDIPRLWSAPRWNMGVRKASRRRHIDDADPRLRKAEDHLLTVVGHPAGPVLLGLYLWSITNDASQQSGRHGRVLAPVSGFTRAWERHRDKVPCGHCRVEGDAAVALSHCLMARLEVAGARNSGSIARFTGKVSGAIDAAERLLDAAGRIADDGPLRKAFTNQARWRIRYFTALHDAATATAATLAGDASGLAAAIETLHDVERTGGLNYILASELRAHRTHLEALCAGAGADWLVLDRCRTVYVFPFGLPQVDGKAATATIRELIHHPLPYLLGARAASVRTALKLDDVWDTEDPFGSFDGATLNLPDVEISHQDGTLVAHLSCEVRFGDLGNHYVRFRQTGRELGPQQVRDTRYLMSSLHDDLVLNWVIPRPDGSIEHVPIVTGTGYHPVHLFHLAYRLQEAIAAHFTRSVADWHDENAPAIRSEQKLKHYLARGRSHVLTFVYEASAGPAAAPRDRRRPVASADELLATYGHQPLLQPVPFHTSSLVDWTLPQRSPHVLQGVRNIGDLVAVTPNATTVALFGSAHFKIVQYGSLLEFVAGLSGMLAAWNTRLAEYVSDIEAMLRQQEDPADDLAHRVEHLREQQLQLHEFGARARRALSVVSSPTMLASATEFQQLAELMQAFDVTRQASELNRRMRELLAERVEARLTTIQRQHEEHESAEQRRILEGLTVAVSTFAVLTVIHTILAIGVEAGLWDGWPPAVFAVASSVVAFVMAVLVFRFWVRRTRGGHEPPALRLYVASGGSTTPR</sequence>
<feature type="transmembrane region" description="Helical" evidence="3">
    <location>
        <begin position="743"/>
        <end position="764"/>
    </location>
</feature>
<accession>A0ABN2NKT3</accession>
<evidence type="ECO:0000313" key="5">
    <source>
        <dbReference type="Proteomes" id="UP001501094"/>
    </source>
</evidence>
<evidence type="ECO:0000256" key="3">
    <source>
        <dbReference type="SAM" id="Phobius"/>
    </source>
</evidence>
<dbReference type="EMBL" id="BAAANL010000008">
    <property type="protein sequence ID" value="GAA1872521.1"/>
    <property type="molecule type" value="Genomic_DNA"/>
</dbReference>
<keyword evidence="3" id="KW-0812">Transmembrane</keyword>
<feature type="coiled-coil region" evidence="1">
    <location>
        <begin position="695"/>
        <end position="734"/>
    </location>
</feature>
<keyword evidence="1" id="KW-0175">Coiled coil</keyword>
<dbReference type="Proteomes" id="UP001501094">
    <property type="component" value="Unassembled WGS sequence"/>
</dbReference>
<evidence type="ECO:0000313" key="4">
    <source>
        <dbReference type="EMBL" id="GAA1872521.1"/>
    </source>
</evidence>
<comment type="caution">
    <text evidence="4">The sequence shown here is derived from an EMBL/GenBank/DDBJ whole genome shotgun (WGS) entry which is preliminary data.</text>
</comment>
<evidence type="ECO:0008006" key="6">
    <source>
        <dbReference type="Google" id="ProtNLM"/>
    </source>
</evidence>
<keyword evidence="3" id="KW-0472">Membrane</keyword>
<evidence type="ECO:0000256" key="1">
    <source>
        <dbReference type="SAM" id="Coils"/>
    </source>
</evidence>
<feature type="transmembrane region" description="Helical" evidence="3">
    <location>
        <begin position="601"/>
        <end position="621"/>
    </location>
</feature>
<name>A0ABN2NKT3_9MICO</name>
<evidence type="ECO:0000256" key="2">
    <source>
        <dbReference type="SAM" id="MobiDB-lite"/>
    </source>
</evidence>
<feature type="transmembrane region" description="Helical" evidence="3">
    <location>
        <begin position="776"/>
        <end position="797"/>
    </location>
</feature>
<proteinExistence type="predicted"/>
<keyword evidence="5" id="KW-1185">Reference proteome</keyword>
<feature type="region of interest" description="Disordered" evidence="2">
    <location>
        <begin position="1"/>
        <end position="31"/>
    </location>
</feature>